<dbReference type="InterPro" id="IPR015866">
    <property type="entry name" value="Ser-tRNA-synth_1_N"/>
</dbReference>
<protein>
    <submittedName>
        <fullName evidence="8">Serine--tRNA ligase</fullName>
    </submittedName>
</protein>
<comment type="caution">
    <text evidence="8">The sequence shown here is derived from an EMBL/GenBank/DDBJ whole genome shotgun (WGS) entry which is preliminary data.</text>
</comment>
<dbReference type="AlphaFoldDB" id="A0A9D2KPV8"/>
<dbReference type="Gene3D" id="1.10.287.40">
    <property type="entry name" value="Serine-tRNA synthetase, tRNA binding domain"/>
    <property type="match status" value="1"/>
</dbReference>
<dbReference type="InterPro" id="IPR010978">
    <property type="entry name" value="tRNA-bd_arm"/>
</dbReference>
<evidence type="ECO:0000313" key="8">
    <source>
        <dbReference type="EMBL" id="HJA71815.1"/>
    </source>
</evidence>
<name>A0A9D2KPV8_9FIRM</name>
<dbReference type="PANTHER" id="PTHR43697:SF1">
    <property type="entry name" value="SERINE--TRNA LIGASE"/>
    <property type="match status" value="1"/>
</dbReference>
<organism evidence="8 9">
    <name type="scientific">Candidatus Lachnoclostridium stercoravium</name>
    <dbReference type="NCBI Taxonomy" id="2838633"/>
    <lineage>
        <taxon>Bacteria</taxon>
        <taxon>Bacillati</taxon>
        <taxon>Bacillota</taxon>
        <taxon>Clostridia</taxon>
        <taxon>Lachnospirales</taxon>
        <taxon>Lachnospiraceae</taxon>
    </lineage>
</organism>
<feature type="domain" description="Serine-tRNA synthetase type1 N-terminal" evidence="7">
    <location>
        <begin position="1"/>
        <end position="101"/>
    </location>
</feature>
<evidence type="ECO:0000256" key="2">
    <source>
        <dbReference type="ARBA" id="ARBA00022490"/>
    </source>
</evidence>
<evidence type="ECO:0000256" key="1">
    <source>
        <dbReference type="ARBA" id="ARBA00010728"/>
    </source>
</evidence>
<dbReference type="GO" id="GO:0004828">
    <property type="term" value="F:serine-tRNA ligase activity"/>
    <property type="evidence" value="ECO:0007669"/>
    <property type="project" value="UniProtKB-EC"/>
</dbReference>
<reference evidence="8" key="2">
    <citation type="submission" date="2021-04" db="EMBL/GenBank/DDBJ databases">
        <authorList>
            <person name="Gilroy R."/>
        </authorList>
    </citation>
    <scope>NUCLEOTIDE SEQUENCE</scope>
    <source>
        <strain evidence="8">CHK178-16964</strain>
    </source>
</reference>
<comment type="similarity">
    <text evidence="1">Belongs to the class-II aminoacyl-tRNA synthetase family. Type-1 seryl-tRNA synthetase subfamily.</text>
</comment>
<evidence type="ECO:0000256" key="5">
    <source>
        <dbReference type="ARBA" id="ARBA00048823"/>
    </source>
</evidence>
<dbReference type="EMBL" id="DWZA01000086">
    <property type="protein sequence ID" value="HJA71815.1"/>
    <property type="molecule type" value="Genomic_DNA"/>
</dbReference>
<dbReference type="SUPFAM" id="SSF46589">
    <property type="entry name" value="tRNA-binding arm"/>
    <property type="match status" value="1"/>
</dbReference>
<dbReference type="PANTHER" id="PTHR43697">
    <property type="entry name" value="SERYL-TRNA SYNTHETASE"/>
    <property type="match status" value="1"/>
</dbReference>
<sequence>MLDLKFVRENPDIVKQNIKNKFQDSKLPLVDEVIELDSQNRAAKAEADNLRASRNKLSKQIGALMGQGKKDEAEEIKRQVGENAKRLEELEALEKELEEKIL</sequence>
<feature type="non-terminal residue" evidence="8">
    <location>
        <position position="102"/>
    </location>
</feature>
<evidence type="ECO:0000256" key="6">
    <source>
        <dbReference type="SAM" id="Coils"/>
    </source>
</evidence>
<keyword evidence="6" id="KW-0175">Coiled coil</keyword>
<dbReference type="InterPro" id="IPR042103">
    <property type="entry name" value="SerRS_1_N_sf"/>
</dbReference>
<comment type="catalytic activity">
    <reaction evidence="5">
        <text>tRNA(Ser) + L-serine + ATP = L-seryl-tRNA(Ser) + AMP + diphosphate + H(+)</text>
        <dbReference type="Rhea" id="RHEA:12292"/>
        <dbReference type="Rhea" id="RHEA-COMP:9669"/>
        <dbReference type="Rhea" id="RHEA-COMP:9703"/>
        <dbReference type="ChEBI" id="CHEBI:15378"/>
        <dbReference type="ChEBI" id="CHEBI:30616"/>
        <dbReference type="ChEBI" id="CHEBI:33019"/>
        <dbReference type="ChEBI" id="CHEBI:33384"/>
        <dbReference type="ChEBI" id="CHEBI:78442"/>
        <dbReference type="ChEBI" id="CHEBI:78533"/>
        <dbReference type="ChEBI" id="CHEBI:456215"/>
        <dbReference type="EC" id="6.1.1.11"/>
    </reaction>
</comment>
<keyword evidence="2" id="KW-0963">Cytoplasm</keyword>
<comment type="catalytic activity">
    <reaction evidence="4">
        <text>tRNA(Sec) + L-serine + ATP = L-seryl-tRNA(Sec) + AMP + diphosphate + H(+)</text>
        <dbReference type="Rhea" id="RHEA:42580"/>
        <dbReference type="Rhea" id="RHEA-COMP:9742"/>
        <dbReference type="Rhea" id="RHEA-COMP:10128"/>
        <dbReference type="ChEBI" id="CHEBI:15378"/>
        <dbReference type="ChEBI" id="CHEBI:30616"/>
        <dbReference type="ChEBI" id="CHEBI:33019"/>
        <dbReference type="ChEBI" id="CHEBI:33384"/>
        <dbReference type="ChEBI" id="CHEBI:78442"/>
        <dbReference type="ChEBI" id="CHEBI:78533"/>
        <dbReference type="ChEBI" id="CHEBI:456215"/>
        <dbReference type="EC" id="6.1.1.11"/>
    </reaction>
</comment>
<dbReference type="Pfam" id="PF02403">
    <property type="entry name" value="Seryl_tRNA_N"/>
    <property type="match status" value="1"/>
</dbReference>
<evidence type="ECO:0000259" key="7">
    <source>
        <dbReference type="Pfam" id="PF02403"/>
    </source>
</evidence>
<dbReference type="Proteomes" id="UP000823900">
    <property type="component" value="Unassembled WGS sequence"/>
</dbReference>
<keyword evidence="8" id="KW-0436">Ligase</keyword>
<evidence type="ECO:0000256" key="4">
    <source>
        <dbReference type="ARBA" id="ARBA00047929"/>
    </source>
</evidence>
<evidence type="ECO:0000256" key="3">
    <source>
        <dbReference type="ARBA" id="ARBA00022917"/>
    </source>
</evidence>
<accession>A0A9D2KPV8</accession>
<feature type="coiled-coil region" evidence="6">
    <location>
        <begin position="33"/>
        <end position="100"/>
    </location>
</feature>
<gene>
    <name evidence="8" type="ORF">IAA07_09625</name>
</gene>
<proteinExistence type="inferred from homology"/>
<evidence type="ECO:0000313" key="9">
    <source>
        <dbReference type="Proteomes" id="UP000823900"/>
    </source>
</evidence>
<reference evidence="8" key="1">
    <citation type="journal article" date="2021" name="PeerJ">
        <title>Extensive microbial diversity within the chicken gut microbiome revealed by metagenomics and culture.</title>
        <authorList>
            <person name="Gilroy R."/>
            <person name="Ravi A."/>
            <person name="Getino M."/>
            <person name="Pursley I."/>
            <person name="Horton D.L."/>
            <person name="Alikhan N.F."/>
            <person name="Baker D."/>
            <person name="Gharbi K."/>
            <person name="Hall N."/>
            <person name="Watson M."/>
            <person name="Adriaenssens E.M."/>
            <person name="Foster-Nyarko E."/>
            <person name="Jarju S."/>
            <person name="Secka A."/>
            <person name="Antonio M."/>
            <person name="Oren A."/>
            <person name="Chaudhuri R.R."/>
            <person name="La Ragione R."/>
            <person name="Hildebrand F."/>
            <person name="Pallen M.J."/>
        </authorList>
    </citation>
    <scope>NUCLEOTIDE SEQUENCE</scope>
    <source>
        <strain evidence="8">CHK178-16964</strain>
    </source>
</reference>
<dbReference type="GO" id="GO:0000166">
    <property type="term" value="F:nucleotide binding"/>
    <property type="evidence" value="ECO:0007669"/>
    <property type="project" value="InterPro"/>
</dbReference>
<dbReference type="GO" id="GO:0006412">
    <property type="term" value="P:translation"/>
    <property type="evidence" value="ECO:0007669"/>
    <property type="project" value="UniProtKB-KW"/>
</dbReference>
<keyword evidence="3" id="KW-0648">Protein biosynthesis</keyword>